<dbReference type="EMBL" id="CP051775">
    <property type="protein sequence ID" value="QJE74408.1"/>
    <property type="molecule type" value="Genomic_DNA"/>
</dbReference>
<dbReference type="InterPro" id="IPR032710">
    <property type="entry name" value="NTF2-like_dom_sf"/>
</dbReference>
<dbReference type="KEGG" id="acru:HHL28_16200"/>
<reference evidence="2" key="1">
    <citation type="submission" date="2020-04" db="EMBL/GenBank/DDBJ databases">
        <title>A desert anoxygenic phototrophic bacterium fixes CO2 using RubisCO under aerobic conditions.</title>
        <authorList>
            <person name="Tang K."/>
        </authorList>
    </citation>
    <scope>NUCLEOTIDE SEQUENCE [LARGE SCALE GENOMIC DNA]</scope>
    <source>
        <strain evidence="2">MIMtkB3</strain>
    </source>
</reference>
<dbReference type="CDD" id="cd00531">
    <property type="entry name" value="NTF2_like"/>
    <property type="match status" value="1"/>
</dbReference>
<dbReference type="AlphaFoldDB" id="A0A858RAJ0"/>
<accession>A0A858RAJ0</accession>
<evidence type="ECO:0000259" key="1">
    <source>
        <dbReference type="Pfam" id="PF13577"/>
    </source>
</evidence>
<protein>
    <submittedName>
        <fullName evidence="2">Nuclear transport factor 2 family protein</fullName>
    </submittedName>
</protein>
<dbReference type="Proteomes" id="UP000501891">
    <property type="component" value="Chromosome"/>
</dbReference>
<name>A0A858RAJ0_9PROT</name>
<dbReference type="InterPro" id="IPR037401">
    <property type="entry name" value="SnoaL-like"/>
</dbReference>
<proteinExistence type="predicted"/>
<feature type="domain" description="SnoaL-like" evidence="1">
    <location>
        <begin position="8"/>
        <end position="132"/>
    </location>
</feature>
<evidence type="ECO:0000313" key="2">
    <source>
        <dbReference type="EMBL" id="QJE74408.1"/>
    </source>
</evidence>
<sequence length="163" mass="18121">MGVLGIDALLDRQAIQDCLARYCRGMDQKDRRLLASAYWPEAQGPEGVEGGLAAIGAAIEQAVGTGCTPHRCMHKLGNVLIRLEGDRAEVESYVVAYHWVREGGVERQVVVGGRYLDRFERRDGDWRIAERRFVLDWNRSDARQDTAEVGLLSLRGALIEAAP</sequence>
<gene>
    <name evidence="2" type="ORF">HHL28_16200</name>
</gene>
<evidence type="ECO:0000313" key="3">
    <source>
        <dbReference type="Proteomes" id="UP000501891"/>
    </source>
</evidence>
<dbReference type="Pfam" id="PF13577">
    <property type="entry name" value="SnoaL_4"/>
    <property type="match status" value="1"/>
</dbReference>
<organism evidence="2 3">
    <name type="scientific">Aerophototrophica crusticola</name>
    <dbReference type="NCBI Taxonomy" id="1709002"/>
    <lineage>
        <taxon>Bacteria</taxon>
        <taxon>Pseudomonadati</taxon>
        <taxon>Pseudomonadota</taxon>
        <taxon>Alphaproteobacteria</taxon>
        <taxon>Rhodospirillales</taxon>
        <taxon>Rhodospirillaceae</taxon>
        <taxon>Aerophototrophica</taxon>
    </lineage>
</organism>
<keyword evidence="3" id="KW-1185">Reference proteome</keyword>
<dbReference type="Gene3D" id="3.10.450.50">
    <property type="match status" value="1"/>
</dbReference>
<dbReference type="SUPFAM" id="SSF54427">
    <property type="entry name" value="NTF2-like"/>
    <property type="match status" value="1"/>
</dbReference>